<proteinExistence type="predicted"/>
<dbReference type="EMBL" id="NWSH01001983">
    <property type="protein sequence ID" value="PCG69511.1"/>
    <property type="molecule type" value="Genomic_DNA"/>
</dbReference>
<accession>A0A2A4JC36</accession>
<dbReference type="Pfam" id="PF14223">
    <property type="entry name" value="Retrotran_gag_2"/>
    <property type="match status" value="1"/>
</dbReference>
<reference evidence="2" key="1">
    <citation type="submission" date="2017-09" db="EMBL/GenBank/DDBJ databases">
        <title>Contemporary evolution of a Lepidopteran species, Heliothis virescens, in response to modern agricultural practices.</title>
        <authorList>
            <person name="Fritz M.L."/>
            <person name="Deyonke A.M."/>
            <person name="Papanicolaou A."/>
            <person name="Micinski S."/>
            <person name="Westbrook J."/>
            <person name="Gould F."/>
        </authorList>
    </citation>
    <scope>NUCLEOTIDE SEQUENCE [LARGE SCALE GENOMIC DNA]</scope>
    <source>
        <strain evidence="2">HvINT-</strain>
        <tissue evidence="2">Whole body</tissue>
    </source>
</reference>
<dbReference type="GO" id="GO:0003676">
    <property type="term" value="F:nucleic acid binding"/>
    <property type="evidence" value="ECO:0007669"/>
    <property type="project" value="InterPro"/>
</dbReference>
<dbReference type="InterPro" id="IPR054722">
    <property type="entry name" value="PolX-like_BBD"/>
</dbReference>
<evidence type="ECO:0000313" key="2">
    <source>
        <dbReference type="EMBL" id="PCG69511.1"/>
    </source>
</evidence>
<dbReference type="GO" id="GO:0008270">
    <property type="term" value="F:zinc ion binding"/>
    <property type="evidence" value="ECO:0007669"/>
    <property type="project" value="InterPro"/>
</dbReference>
<organism evidence="2">
    <name type="scientific">Heliothis virescens</name>
    <name type="common">Tobacco budworm moth</name>
    <dbReference type="NCBI Taxonomy" id="7102"/>
    <lineage>
        <taxon>Eukaryota</taxon>
        <taxon>Metazoa</taxon>
        <taxon>Ecdysozoa</taxon>
        <taxon>Arthropoda</taxon>
        <taxon>Hexapoda</taxon>
        <taxon>Insecta</taxon>
        <taxon>Pterygota</taxon>
        <taxon>Neoptera</taxon>
        <taxon>Endopterygota</taxon>
        <taxon>Lepidoptera</taxon>
        <taxon>Glossata</taxon>
        <taxon>Ditrysia</taxon>
        <taxon>Noctuoidea</taxon>
        <taxon>Noctuidae</taxon>
        <taxon>Heliothinae</taxon>
        <taxon>Heliothis</taxon>
    </lineage>
</organism>
<dbReference type="Pfam" id="PF22936">
    <property type="entry name" value="Pol_BBD"/>
    <property type="match status" value="1"/>
</dbReference>
<dbReference type="SUPFAM" id="SSF57756">
    <property type="entry name" value="Retrovirus zinc finger-like domains"/>
    <property type="match status" value="1"/>
</dbReference>
<dbReference type="PANTHER" id="PTHR47481:SF36">
    <property type="entry name" value="CCHC-TYPE DOMAIN-CONTAINING PROTEIN"/>
    <property type="match status" value="1"/>
</dbReference>
<name>A0A2A4JC36_HELVI</name>
<comment type="caution">
    <text evidence="2">The sequence shown here is derived from an EMBL/GenBank/DDBJ whole genome shotgun (WGS) entry which is preliminary data.</text>
</comment>
<dbReference type="InterPro" id="IPR036875">
    <property type="entry name" value="Znf_CCHC_sf"/>
</dbReference>
<dbReference type="STRING" id="7102.A0A2A4JC36"/>
<dbReference type="PANTHER" id="PTHR47481">
    <property type="match status" value="1"/>
</dbReference>
<dbReference type="AlphaFoldDB" id="A0A2A4JC36"/>
<sequence length="411" mass="46029">MAAENGHVPQAIQAASTFEKLDGVGNYNTWKFQMKMTLVLEGLWKCVGGTDTDSTKDQRALARICLGIKSCFIQHVRSANTAKEAWDALKSVFEDKGLYRRVLLLRQLHRANYTHYNSMNEYIEGVMTLVQQLADIGRVIEDKEVAEILLSGLPQEYDVLVSSLESLSSLEALTSEMVRARLLQEHFRRVNNGNNENKGDNMGFMTSKRNVVCSYCKRTGHVKAKCSKLKREKAASKQKTETGTLFVSASAFATCLSSHCWIVDSGCTSHMCKDKALFLNLDTSFTTLVTVANNDQLKCLGIGNVELKFKNDTKIIENVMYVPGLSANLLSVSCLTKNNRRVVFDNSKCHIYDVAGNLLTSAIFTNGIYRLECMPKVLCSQVSSNVLQFNKEQCSHVHSAQMELWHRRLGH</sequence>
<protein>
    <recommendedName>
        <fullName evidence="1">Retrovirus-related Pol polyprotein from transposon TNT 1-94-like beta-barrel domain-containing protein</fullName>
    </recommendedName>
</protein>
<feature type="domain" description="Retrovirus-related Pol polyprotein from transposon TNT 1-94-like beta-barrel" evidence="1">
    <location>
        <begin position="261"/>
        <end position="339"/>
    </location>
</feature>
<gene>
    <name evidence="2" type="ORF">B5V51_4015</name>
</gene>
<evidence type="ECO:0000259" key="1">
    <source>
        <dbReference type="Pfam" id="PF22936"/>
    </source>
</evidence>